<feature type="compositionally biased region" description="Basic and acidic residues" evidence="1">
    <location>
        <begin position="1"/>
        <end position="15"/>
    </location>
</feature>
<feature type="region of interest" description="Disordered" evidence="1">
    <location>
        <begin position="1"/>
        <end position="198"/>
    </location>
</feature>
<feature type="compositionally biased region" description="Basic and acidic residues" evidence="1">
    <location>
        <begin position="151"/>
        <end position="162"/>
    </location>
</feature>
<proteinExistence type="predicted"/>
<feature type="compositionally biased region" description="Basic and acidic residues" evidence="1">
    <location>
        <begin position="45"/>
        <end position="57"/>
    </location>
</feature>
<name>A0AAV7TDH5_PLEWA</name>
<organism evidence="2 3">
    <name type="scientific">Pleurodeles waltl</name>
    <name type="common">Iberian ribbed newt</name>
    <dbReference type="NCBI Taxonomy" id="8319"/>
    <lineage>
        <taxon>Eukaryota</taxon>
        <taxon>Metazoa</taxon>
        <taxon>Chordata</taxon>
        <taxon>Craniata</taxon>
        <taxon>Vertebrata</taxon>
        <taxon>Euteleostomi</taxon>
        <taxon>Amphibia</taxon>
        <taxon>Batrachia</taxon>
        <taxon>Caudata</taxon>
        <taxon>Salamandroidea</taxon>
        <taxon>Salamandridae</taxon>
        <taxon>Pleurodelinae</taxon>
        <taxon>Pleurodeles</taxon>
    </lineage>
</organism>
<evidence type="ECO:0000256" key="1">
    <source>
        <dbReference type="SAM" id="MobiDB-lite"/>
    </source>
</evidence>
<reference evidence="2" key="1">
    <citation type="journal article" date="2022" name="bioRxiv">
        <title>Sequencing and chromosome-scale assembly of the giantPleurodeles waltlgenome.</title>
        <authorList>
            <person name="Brown T."/>
            <person name="Elewa A."/>
            <person name="Iarovenko S."/>
            <person name="Subramanian E."/>
            <person name="Araus A.J."/>
            <person name="Petzold A."/>
            <person name="Susuki M."/>
            <person name="Suzuki K.-i.T."/>
            <person name="Hayashi T."/>
            <person name="Toyoda A."/>
            <person name="Oliveira C."/>
            <person name="Osipova E."/>
            <person name="Leigh N.D."/>
            <person name="Simon A."/>
            <person name="Yun M.H."/>
        </authorList>
    </citation>
    <scope>NUCLEOTIDE SEQUENCE</scope>
    <source>
        <strain evidence="2">20211129_DDA</strain>
        <tissue evidence="2">Liver</tissue>
    </source>
</reference>
<accession>A0AAV7TDH5</accession>
<sequence length="198" mass="21454">MERRNWGGECHLEPRRYRRAGSDTLWETSETSTEIGARARAPGTPHEHLGPDSEEARAASYGPLDQLSAKRSASTQNGSRSCVKREQRAKRRAATGGGSGTWSLDAGEEPSRQNAREPVGRALRSVQGAMRQEHQASVQALPQKKRGGGGDTEKRALMKEQEVCGCLDLTVRRESDSRAQGGRAPSGPGERTPGEPQP</sequence>
<feature type="compositionally biased region" description="Polar residues" evidence="1">
    <location>
        <begin position="25"/>
        <end position="34"/>
    </location>
</feature>
<evidence type="ECO:0000313" key="2">
    <source>
        <dbReference type="EMBL" id="KAJ1174451.1"/>
    </source>
</evidence>
<keyword evidence="3" id="KW-1185">Reference proteome</keyword>
<feature type="compositionally biased region" description="Basic and acidic residues" evidence="1">
    <location>
        <begin position="109"/>
        <end position="119"/>
    </location>
</feature>
<dbReference type="AlphaFoldDB" id="A0AAV7TDH5"/>
<gene>
    <name evidence="2" type="ORF">NDU88_006273</name>
</gene>
<protein>
    <submittedName>
        <fullName evidence="2">Uncharacterized protein</fullName>
    </submittedName>
</protein>
<evidence type="ECO:0000313" key="3">
    <source>
        <dbReference type="Proteomes" id="UP001066276"/>
    </source>
</evidence>
<dbReference type="Proteomes" id="UP001066276">
    <property type="component" value="Chromosome 4_1"/>
</dbReference>
<dbReference type="EMBL" id="JANPWB010000007">
    <property type="protein sequence ID" value="KAJ1174451.1"/>
    <property type="molecule type" value="Genomic_DNA"/>
</dbReference>
<feature type="compositionally biased region" description="Polar residues" evidence="1">
    <location>
        <begin position="69"/>
        <end position="80"/>
    </location>
</feature>
<comment type="caution">
    <text evidence="2">The sequence shown here is derived from an EMBL/GenBank/DDBJ whole genome shotgun (WGS) entry which is preliminary data.</text>
</comment>